<protein>
    <submittedName>
        <fullName evidence="2">Uncharacterized protein</fullName>
    </submittedName>
</protein>
<comment type="caution">
    <text evidence="2">The sequence shown here is derived from an EMBL/GenBank/DDBJ whole genome shotgun (WGS) entry which is preliminary data.</text>
</comment>
<evidence type="ECO:0000313" key="2">
    <source>
        <dbReference type="EMBL" id="KAJ1143775.1"/>
    </source>
</evidence>
<keyword evidence="3" id="KW-1185">Reference proteome</keyword>
<sequence>METRLCTLTTELSSILDDHSKLLDKVSDREKALATLHPLATDNQSATQNLQAGVQQLEDKAEDIEGRSQRGNVCVLGLAEAVEGQDPSRTWSPGSGPSNQHQSSPLLLFGEASPCVRLPPLRGSSAPQAGKTSTL</sequence>
<feature type="region of interest" description="Disordered" evidence="1">
    <location>
        <begin position="84"/>
        <end position="109"/>
    </location>
</feature>
<evidence type="ECO:0000313" key="3">
    <source>
        <dbReference type="Proteomes" id="UP001066276"/>
    </source>
</evidence>
<name>A0AAV7QUW6_PLEWA</name>
<dbReference type="Proteomes" id="UP001066276">
    <property type="component" value="Chromosome 6"/>
</dbReference>
<proteinExistence type="predicted"/>
<gene>
    <name evidence="2" type="ORF">NDU88_010079</name>
</gene>
<reference evidence="2" key="1">
    <citation type="journal article" date="2022" name="bioRxiv">
        <title>Sequencing and chromosome-scale assembly of the giantPleurodeles waltlgenome.</title>
        <authorList>
            <person name="Brown T."/>
            <person name="Elewa A."/>
            <person name="Iarovenko S."/>
            <person name="Subramanian E."/>
            <person name="Araus A.J."/>
            <person name="Petzold A."/>
            <person name="Susuki M."/>
            <person name="Suzuki K.-i.T."/>
            <person name="Hayashi T."/>
            <person name="Toyoda A."/>
            <person name="Oliveira C."/>
            <person name="Osipova E."/>
            <person name="Leigh N.D."/>
            <person name="Simon A."/>
            <person name="Yun M.H."/>
        </authorList>
    </citation>
    <scope>NUCLEOTIDE SEQUENCE</scope>
    <source>
        <strain evidence="2">20211129_DDA</strain>
        <tissue evidence="2">Liver</tissue>
    </source>
</reference>
<organism evidence="2 3">
    <name type="scientific">Pleurodeles waltl</name>
    <name type="common">Iberian ribbed newt</name>
    <dbReference type="NCBI Taxonomy" id="8319"/>
    <lineage>
        <taxon>Eukaryota</taxon>
        <taxon>Metazoa</taxon>
        <taxon>Chordata</taxon>
        <taxon>Craniata</taxon>
        <taxon>Vertebrata</taxon>
        <taxon>Euteleostomi</taxon>
        <taxon>Amphibia</taxon>
        <taxon>Batrachia</taxon>
        <taxon>Caudata</taxon>
        <taxon>Salamandroidea</taxon>
        <taxon>Salamandridae</taxon>
        <taxon>Pleurodelinae</taxon>
        <taxon>Pleurodeles</taxon>
    </lineage>
</organism>
<evidence type="ECO:0000256" key="1">
    <source>
        <dbReference type="SAM" id="MobiDB-lite"/>
    </source>
</evidence>
<dbReference type="AlphaFoldDB" id="A0AAV7QUW6"/>
<dbReference type="EMBL" id="JANPWB010000010">
    <property type="protein sequence ID" value="KAJ1143775.1"/>
    <property type="molecule type" value="Genomic_DNA"/>
</dbReference>
<accession>A0AAV7QUW6</accession>
<feature type="compositionally biased region" description="Polar residues" evidence="1">
    <location>
        <begin position="87"/>
        <end position="105"/>
    </location>
</feature>